<feature type="compositionally biased region" description="Basic and acidic residues" evidence="6">
    <location>
        <begin position="41"/>
        <end position="80"/>
    </location>
</feature>
<dbReference type="GO" id="GO:0000049">
    <property type="term" value="F:tRNA binding"/>
    <property type="evidence" value="ECO:0007669"/>
    <property type="project" value="TreeGrafter"/>
</dbReference>
<dbReference type="InterPro" id="IPR007356">
    <property type="entry name" value="tRNA_m1G_MeTrfase_euk"/>
</dbReference>
<evidence type="ECO:0000313" key="8">
    <source>
        <dbReference type="EMBL" id="CAD8245668.1"/>
    </source>
</evidence>
<evidence type="ECO:0000256" key="1">
    <source>
        <dbReference type="ARBA" id="ARBA00012797"/>
    </source>
</evidence>
<dbReference type="InterPro" id="IPR038459">
    <property type="entry name" value="MT_TRM10-typ_sf"/>
</dbReference>
<accession>A0A7R9TUM7</accession>
<dbReference type="CDD" id="cd18089">
    <property type="entry name" value="SPOUT_Trm10-like"/>
    <property type="match status" value="1"/>
</dbReference>
<dbReference type="AlphaFoldDB" id="A0A7R9TUM7"/>
<evidence type="ECO:0000256" key="6">
    <source>
        <dbReference type="SAM" id="MobiDB-lite"/>
    </source>
</evidence>
<evidence type="ECO:0000256" key="4">
    <source>
        <dbReference type="ARBA" id="ARBA00022691"/>
    </source>
</evidence>
<proteinExistence type="predicted"/>
<reference evidence="8" key="1">
    <citation type="submission" date="2021-01" db="EMBL/GenBank/DDBJ databases">
        <authorList>
            <person name="Corre E."/>
            <person name="Pelletier E."/>
            <person name="Niang G."/>
            <person name="Scheremetjew M."/>
            <person name="Finn R."/>
            <person name="Kale V."/>
            <person name="Holt S."/>
            <person name="Cochrane G."/>
            <person name="Meng A."/>
            <person name="Brown T."/>
            <person name="Cohen L."/>
        </authorList>
    </citation>
    <scope>NUCLEOTIDE SEQUENCE</scope>
    <source>
        <strain evidence="8">CCMP1413</strain>
    </source>
</reference>
<dbReference type="GO" id="GO:0002939">
    <property type="term" value="P:tRNA N1-guanine methylation"/>
    <property type="evidence" value="ECO:0007669"/>
    <property type="project" value="TreeGrafter"/>
</dbReference>
<feature type="region of interest" description="Disordered" evidence="6">
    <location>
        <begin position="1"/>
        <end position="80"/>
    </location>
</feature>
<dbReference type="EMBL" id="HBDZ01012081">
    <property type="protein sequence ID" value="CAD8245668.1"/>
    <property type="molecule type" value="Transcribed_RNA"/>
</dbReference>
<evidence type="ECO:0000256" key="2">
    <source>
        <dbReference type="ARBA" id="ARBA00022603"/>
    </source>
</evidence>
<keyword evidence="4" id="KW-0949">S-adenosyl-L-methionine</keyword>
<feature type="compositionally biased region" description="Basic and acidic residues" evidence="6">
    <location>
        <begin position="333"/>
        <end position="343"/>
    </location>
</feature>
<protein>
    <recommendedName>
        <fullName evidence="1">tRNA (guanine(9)-N(1))-methyltransferase</fullName>
        <ecNumber evidence="1">2.1.1.221</ecNumber>
    </recommendedName>
</protein>
<sequence length="360" mass="39126">MADAAALAATGAATAAPLPPGSPSDAPLSKRQKRRLANAARRAETKKARRAAEKEKKRLNTAARKEERAEELRGLGEEERQEVIRRRKEERLERVRAKQEQERRLSEAVTRGVRLAIDMRWADQQTDREMRSLSFQLSQAYASNRLSPDPCCIVLAGLSEASHAAIRQVNAGLDNWRATVIEHAALAELYAERRADVVYLSADADEELTEIERDKVYVVGGMLDHNSRKGATQECADAEGWRTARLPLARHVELGGSPVLTVNQVVDMLLLQLAGVHAGLEGDRAWKMAIEMAVPQRKRKGYVKGEGEGPPTGGAGAAAYAAIKAAATARQVETQREGVREEAQAAVGGDMGRAADGSDA</sequence>
<keyword evidence="3" id="KW-0808">Transferase</keyword>
<dbReference type="EC" id="2.1.1.221" evidence="1"/>
<evidence type="ECO:0000256" key="5">
    <source>
        <dbReference type="ARBA" id="ARBA00048434"/>
    </source>
</evidence>
<dbReference type="PANTHER" id="PTHR13563">
    <property type="entry name" value="TRNA (GUANINE-9-) METHYLTRANSFERASE"/>
    <property type="match status" value="1"/>
</dbReference>
<dbReference type="PROSITE" id="PS51675">
    <property type="entry name" value="SAM_MT_TRM10"/>
    <property type="match status" value="1"/>
</dbReference>
<dbReference type="InterPro" id="IPR028564">
    <property type="entry name" value="MT_TRM10-typ"/>
</dbReference>
<dbReference type="GO" id="GO:0052905">
    <property type="term" value="F:tRNA (guanosine(9)-N1)-methyltransferase activity"/>
    <property type="evidence" value="ECO:0007669"/>
    <property type="project" value="UniProtKB-EC"/>
</dbReference>
<evidence type="ECO:0000256" key="3">
    <source>
        <dbReference type="ARBA" id="ARBA00022679"/>
    </source>
</evidence>
<keyword evidence="2" id="KW-0489">Methyltransferase</keyword>
<organism evidence="8">
    <name type="scientific">Prasinoderma coloniale</name>
    <dbReference type="NCBI Taxonomy" id="156133"/>
    <lineage>
        <taxon>Eukaryota</taxon>
        <taxon>Viridiplantae</taxon>
        <taxon>Prasinodermophyta</taxon>
        <taxon>Prasinodermophyceae</taxon>
        <taxon>Prasinodermales</taxon>
        <taxon>Prasinodermaceae</taxon>
        <taxon>Prasinoderma</taxon>
    </lineage>
</organism>
<name>A0A7R9TUM7_9VIRI</name>
<feature type="compositionally biased region" description="Low complexity" evidence="6">
    <location>
        <begin position="1"/>
        <end position="16"/>
    </location>
</feature>
<evidence type="ECO:0000259" key="7">
    <source>
        <dbReference type="PROSITE" id="PS51675"/>
    </source>
</evidence>
<feature type="domain" description="SAM-dependent MTase TRM10-type" evidence="7">
    <location>
        <begin position="101"/>
        <end position="301"/>
    </location>
</feature>
<dbReference type="Gene3D" id="3.40.1280.30">
    <property type="match status" value="1"/>
</dbReference>
<dbReference type="PANTHER" id="PTHR13563:SF13">
    <property type="entry name" value="TRNA METHYLTRANSFERASE 10 HOMOLOG A"/>
    <property type="match status" value="1"/>
</dbReference>
<gene>
    <name evidence="8" type="ORF">PCOL08062_LOCUS9271</name>
</gene>
<dbReference type="GO" id="GO:0005634">
    <property type="term" value="C:nucleus"/>
    <property type="evidence" value="ECO:0007669"/>
    <property type="project" value="TreeGrafter"/>
</dbReference>
<comment type="catalytic activity">
    <reaction evidence="5">
        <text>guanosine(9) in tRNA + S-adenosyl-L-methionine = N(1)-methylguanosine(9) in tRNA + S-adenosyl-L-homocysteine + H(+)</text>
        <dbReference type="Rhea" id="RHEA:43156"/>
        <dbReference type="Rhea" id="RHEA-COMP:10367"/>
        <dbReference type="Rhea" id="RHEA-COMP:10368"/>
        <dbReference type="ChEBI" id="CHEBI:15378"/>
        <dbReference type="ChEBI" id="CHEBI:57856"/>
        <dbReference type="ChEBI" id="CHEBI:59789"/>
        <dbReference type="ChEBI" id="CHEBI:73542"/>
        <dbReference type="ChEBI" id="CHEBI:74269"/>
        <dbReference type="EC" id="2.1.1.221"/>
    </reaction>
</comment>
<feature type="region of interest" description="Disordered" evidence="6">
    <location>
        <begin position="332"/>
        <end position="360"/>
    </location>
</feature>